<dbReference type="AlphaFoldDB" id="A0A4R6QL16"/>
<gene>
    <name evidence="1" type="ORF">DES47_104381</name>
</gene>
<reference evidence="1 2" key="1">
    <citation type="submission" date="2019-03" db="EMBL/GenBank/DDBJ databases">
        <title>Genomic Encyclopedia of Type Strains, Phase IV (KMG-IV): sequencing the most valuable type-strain genomes for metagenomic binning, comparative biology and taxonomic classification.</title>
        <authorList>
            <person name="Goeker M."/>
        </authorList>
    </citation>
    <scope>NUCLEOTIDE SEQUENCE [LARGE SCALE GENOMIC DNA]</scope>
    <source>
        <strain evidence="1 2">DSM 16998</strain>
    </source>
</reference>
<evidence type="ECO:0000313" key="1">
    <source>
        <dbReference type="EMBL" id="TDP64093.1"/>
    </source>
</evidence>
<dbReference type="RefSeq" id="WP_166652044.1">
    <property type="nucleotide sequence ID" value="NZ_SNXS01000004.1"/>
</dbReference>
<comment type="caution">
    <text evidence="1">The sequence shown here is derived from an EMBL/GenBank/DDBJ whole genome shotgun (WGS) entry which is preliminary data.</text>
</comment>
<keyword evidence="2" id="KW-1185">Reference proteome</keyword>
<proteinExistence type="predicted"/>
<accession>A0A4R6QL16</accession>
<name>A0A4R6QL16_9BURK</name>
<organism evidence="1 2">
    <name type="scientific">Roseateles toxinivorans</name>
    <dbReference type="NCBI Taxonomy" id="270368"/>
    <lineage>
        <taxon>Bacteria</taxon>
        <taxon>Pseudomonadati</taxon>
        <taxon>Pseudomonadota</taxon>
        <taxon>Betaproteobacteria</taxon>
        <taxon>Burkholderiales</taxon>
        <taxon>Sphaerotilaceae</taxon>
        <taxon>Roseateles</taxon>
    </lineage>
</organism>
<protein>
    <submittedName>
        <fullName evidence="1">Uncharacterized protein</fullName>
    </submittedName>
</protein>
<dbReference type="EMBL" id="SNXS01000004">
    <property type="protein sequence ID" value="TDP64093.1"/>
    <property type="molecule type" value="Genomic_DNA"/>
</dbReference>
<evidence type="ECO:0000313" key="2">
    <source>
        <dbReference type="Proteomes" id="UP000295361"/>
    </source>
</evidence>
<sequence>MFTDSTQIAARHKQLREELKQRLADTGKWTGLPHLLDELHALKHQHAAALARASTAQA</sequence>
<dbReference type="Proteomes" id="UP000295361">
    <property type="component" value="Unassembled WGS sequence"/>
</dbReference>
<dbReference type="InParanoid" id="A0A4R6QL16"/>